<evidence type="ECO:0000256" key="2">
    <source>
        <dbReference type="SAM" id="Phobius"/>
    </source>
</evidence>
<dbReference type="RefSeq" id="WP_058118033.1">
    <property type="nucleotide sequence ID" value="NZ_CP011307.1"/>
</dbReference>
<protein>
    <recommendedName>
        <fullName evidence="5">DUF4179 domain-containing protein</fullName>
    </recommendedName>
</protein>
<keyword evidence="4" id="KW-1185">Reference proteome</keyword>
<feature type="compositionally biased region" description="Basic and acidic residues" evidence="1">
    <location>
        <begin position="130"/>
        <end position="142"/>
    </location>
</feature>
<reference evidence="4" key="2">
    <citation type="submission" date="2015-04" db="EMBL/GenBank/DDBJ databases">
        <title>A butyrogenic pathway from the amino acid lysine in a human gut commensal.</title>
        <authorList>
            <person name="de Vos W.M."/>
            <person name="Bui N.T.P."/>
            <person name="Plugge C.M."/>
            <person name="Ritari J."/>
        </authorList>
    </citation>
    <scope>NUCLEOTIDE SEQUENCE [LARGE SCALE GENOMIC DNA]</scope>
    <source>
        <strain evidence="4">AF211</strain>
    </source>
</reference>
<dbReference type="Proteomes" id="UP000064844">
    <property type="component" value="Chromosome"/>
</dbReference>
<evidence type="ECO:0000313" key="3">
    <source>
        <dbReference type="EMBL" id="ALP94573.1"/>
    </source>
</evidence>
<accession>A0A0S2W5E2</accession>
<gene>
    <name evidence="3" type="ORF">IB211_02182c</name>
</gene>
<dbReference type="AlphaFoldDB" id="A0A0S2W5E2"/>
<reference evidence="3 4" key="1">
    <citation type="journal article" date="2015" name="Nat. Commun.">
        <title>Production of butyrate from lysine and the Amadori product fructoselysine by a human gut commensal.</title>
        <authorList>
            <person name="Bui T.P."/>
            <person name="Ritari J."/>
            <person name="Boeren S."/>
            <person name="de Waard P."/>
            <person name="Plugge C.M."/>
            <person name="de Vos W.M."/>
        </authorList>
    </citation>
    <scope>NUCLEOTIDE SEQUENCE [LARGE SCALE GENOMIC DNA]</scope>
    <source>
        <strain evidence="3 4">AF211</strain>
    </source>
</reference>
<keyword evidence="2" id="KW-0812">Transmembrane</keyword>
<evidence type="ECO:0000313" key="4">
    <source>
        <dbReference type="Proteomes" id="UP000064844"/>
    </source>
</evidence>
<organism evidence="3 4">
    <name type="scientific">Intestinimonas butyriciproducens</name>
    <dbReference type="NCBI Taxonomy" id="1297617"/>
    <lineage>
        <taxon>Bacteria</taxon>
        <taxon>Bacillati</taxon>
        <taxon>Bacillota</taxon>
        <taxon>Clostridia</taxon>
        <taxon>Eubacteriales</taxon>
        <taxon>Intestinimonas</taxon>
    </lineage>
</organism>
<evidence type="ECO:0008006" key="5">
    <source>
        <dbReference type="Google" id="ProtNLM"/>
    </source>
</evidence>
<evidence type="ECO:0000256" key="1">
    <source>
        <dbReference type="SAM" id="MobiDB-lite"/>
    </source>
</evidence>
<keyword evidence="2" id="KW-0472">Membrane</keyword>
<feature type="transmembrane region" description="Helical" evidence="2">
    <location>
        <begin position="40"/>
        <end position="59"/>
    </location>
</feature>
<proteinExistence type="predicted"/>
<name>A0A0S2W5E2_9FIRM</name>
<dbReference type="KEGG" id="ibu:IB211_02182c"/>
<dbReference type="EMBL" id="CP011307">
    <property type="protein sequence ID" value="ALP94573.1"/>
    <property type="molecule type" value="Genomic_DNA"/>
</dbReference>
<sequence>MFEEEYRKEMEAVGPDREQMERLLAAMEQKGRRPRPLRRTILLVAAACAAMVMTVVASTPTLRDTLEEFLGGFAPYAQPVEAAACTANGIEIKVISAMADRAMVKVYAQARDVTGQNRLRADMDVWGGVERPEEDGKGEQEGNSRTMGGKCVGFDPESGTALLEFGTWGTYFGAAADGGLEGMELLVLGIYPDGLGRGKIGEDHWRIPLDIEILSSREVALSDMIGTVRLRTLCLSPLGPSILFEQEAESLLQYSPLAVYLSDGTVLFPRWEGGGGFGLKDDHWTIDPRGLDCWTFEEPVDPEDVTGISLAYWYLPLCGDAAGEGRWLSELPRQTEPGSQTP</sequence>
<keyword evidence="2" id="KW-1133">Transmembrane helix</keyword>
<feature type="region of interest" description="Disordered" evidence="1">
    <location>
        <begin position="128"/>
        <end position="149"/>
    </location>
</feature>
<dbReference type="STRING" id="1297617.IB211_02182c"/>